<keyword evidence="3" id="KW-1185">Reference proteome</keyword>
<organism evidence="2 3">
    <name type="scientific">Amphibalanus amphitrite</name>
    <name type="common">Striped barnacle</name>
    <name type="synonym">Balanus amphitrite</name>
    <dbReference type="NCBI Taxonomy" id="1232801"/>
    <lineage>
        <taxon>Eukaryota</taxon>
        <taxon>Metazoa</taxon>
        <taxon>Ecdysozoa</taxon>
        <taxon>Arthropoda</taxon>
        <taxon>Crustacea</taxon>
        <taxon>Multicrustacea</taxon>
        <taxon>Cirripedia</taxon>
        <taxon>Thoracica</taxon>
        <taxon>Thoracicalcarea</taxon>
        <taxon>Balanomorpha</taxon>
        <taxon>Balanoidea</taxon>
        <taxon>Balanidae</taxon>
        <taxon>Amphibalaninae</taxon>
        <taxon>Amphibalanus</taxon>
    </lineage>
</organism>
<dbReference type="Proteomes" id="UP000440578">
    <property type="component" value="Unassembled WGS sequence"/>
</dbReference>
<evidence type="ECO:0000313" key="2">
    <source>
        <dbReference type="EMBL" id="KAF0311006.1"/>
    </source>
</evidence>
<protein>
    <submittedName>
        <fullName evidence="2">Uncharacterized protein</fullName>
    </submittedName>
</protein>
<feature type="compositionally biased region" description="Basic and acidic residues" evidence="1">
    <location>
        <begin position="1"/>
        <end position="14"/>
    </location>
</feature>
<comment type="caution">
    <text evidence="2">The sequence shown here is derived from an EMBL/GenBank/DDBJ whole genome shotgun (WGS) entry which is preliminary data.</text>
</comment>
<dbReference type="PANTHER" id="PTHR36981">
    <property type="entry name" value="ZGC:195170"/>
    <property type="match status" value="1"/>
</dbReference>
<feature type="region of interest" description="Disordered" evidence="1">
    <location>
        <begin position="1"/>
        <end position="67"/>
    </location>
</feature>
<accession>A0A6A4WU00</accession>
<sequence>MPSSDSSDHGEAHRTTSPTGWERSHTGWVGDSSYAVSDSASESPSWSGDVGGGVGGGVGQDDAGAIPSTSGVVRILQRLTEEGRVEDTLRSILQQYPSLAAQVEAGLQGETRRWGRLGTGQRRVVPACVVTAIRTKWPDLHGRYVGFKQLEDIL</sequence>
<evidence type="ECO:0000256" key="1">
    <source>
        <dbReference type="SAM" id="MobiDB-lite"/>
    </source>
</evidence>
<dbReference type="PANTHER" id="PTHR36981:SF1">
    <property type="entry name" value="P2X PURINORECEPTOR 7 INTRACELLULAR DOMAIN-CONTAINING PROTEIN"/>
    <property type="match status" value="1"/>
</dbReference>
<reference evidence="2 3" key="1">
    <citation type="submission" date="2019-07" db="EMBL/GenBank/DDBJ databases">
        <title>Draft genome assembly of a fouling barnacle, Amphibalanus amphitrite (Darwin, 1854): The first reference genome for Thecostraca.</title>
        <authorList>
            <person name="Kim W."/>
        </authorList>
    </citation>
    <scope>NUCLEOTIDE SEQUENCE [LARGE SCALE GENOMIC DNA]</scope>
    <source>
        <strain evidence="2">SNU_AA5</strain>
        <tissue evidence="2">Soma without cirri and trophi</tissue>
    </source>
</reference>
<dbReference type="AlphaFoldDB" id="A0A6A4WU00"/>
<feature type="compositionally biased region" description="Low complexity" evidence="1">
    <location>
        <begin position="32"/>
        <end position="48"/>
    </location>
</feature>
<feature type="compositionally biased region" description="Gly residues" evidence="1">
    <location>
        <begin position="49"/>
        <end position="59"/>
    </location>
</feature>
<proteinExistence type="predicted"/>
<evidence type="ECO:0000313" key="3">
    <source>
        <dbReference type="Proteomes" id="UP000440578"/>
    </source>
</evidence>
<name>A0A6A4WU00_AMPAM</name>
<dbReference type="EMBL" id="VIIS01000274">
    <property type="protein sequence ID" value="KAF0311006.1"/>
    <property type="molecule type" value="Genomic_DNA"/>
</dbReference>
<gene>
    <name evidence="2" type="ORF">FJT64_018161</name>
</gene>